<feature type="transmembrane region" description="Helical" evidence="1">
    <location>
        <begin position="134"/>
        <end position="161"/>
    </location>
</feature>
<evidence type="ECO:0000313" key="3">
    <source>
        <dbReference type="Proteomes" id="UP000500938"/>
    </source>
</evidence>
<keyword evidence="1" id="KW-1133">Transmembrane helix</keyword>
<accession>A0A6M4IQH9</accession>
<feature type="transmembrane region" description="Helical" evidence="1">
    <location>
        <begin position="63"/>
        <end position="81"/>
    </location>
</feature>
<dbReference type="EMBL" id="CP053085">
    <property type="protein sequence ID" value="QJR36963.1"/>
    <property type="molecule type" value="Genomic_DNA"/>
</dbReference>
<proteinExistence type="predicted"/>
<keyword evidence="1" id="KW-0812">Transmembrane</keyword>
<dbReference type="RefSeq" id="WP_171226396.1">
    <property type="nucleotide sequence ID" value="NZ_CP053085.1"/>
</dbReference>
<keyword evidence="3" id="KW-1185">Reference proteome</keyword>
<feature type="transmembrane region" description="Helical" evidence="1">
    <location>
        <begin position="102"/>
        <end position="122"/>
    </location>
</feature>
<dbReference type="KEGG" id="ggr:HKW67_16275"/>
<name>A0A6M4IQH9_9BACT</name>
<keyword evidence="1" id="KW-0472">Membrane</keyword>
<organism evidence="2 3">
    <name type="scientific">Gemmatimonas groenlandica</name>
    <dbReference type="NCBI Taxonomy" id="2732249"/>
    <lineage>
        <taxon>Bacteria</taxon>
        <taxon>Pseudomonadati</taxon>
        <taxon>Gemmatimonadota</taxon>
        <taxon>Gemmatimonadia</taxon>
        <taxon>Gemmatimonadales</taxon>
        <taxon>Gemmatimonadaceae</taxon>
        <taxon>Gemmatimonas</taxon>
    </lineage>
</organism>
<gene>
    <name evidence="2" type="ORF">HKW67_16275</name>
</gene>
<protein>
    <submittedName>
        <fullName evidence="2">Uncharacterized protein</fullName>
    </submittedName>
</protein>
<sequence length="171" mass="18464">MRFFGWLFLATLSLVLMVQLRLIDGALTSPDTPWGIVGFELAFTQVRAADMLSVWDSMGVKESALVSLGVDVAFLLVYPFMLRGLVQLLRRDDGSDLQRIGARLAAAVLVCIPLDALENALLWRELVTGASTPLALVAGVAASIKFLLVLLTAAWCVGALVTRLFPRPAHG</sequence>
<dbReference type="AlphaFoldDB" id="A0A6M4IQH9"/>
<evidence type="ECO:0000313" key="2">
    <source>
        <dbReference type="EMBL" id="QJR36963.1"/>
    </source>
</evidence>
<dbReference type="Proteomes" id="UP000500938">
    <property type="component" value="Chromosome"/>
</dbReference>
<evidence type="ECO:0000256" key="1">
    <source>
        <dbReference type="SAM" id="Phobius"/>
    </source>
</evidence>
<reference evidence="2 3" key="1">
    <citation type="submission" date="2020-05" db="EMBL/GenBank/DDBJ databases">
        <title>Complete genome sequence of Gemmatimonas greenlandica TET16.</title>
        <authorList>
            <person name="Zeng Y."/>
        </authorList>
    </citation>
    <scope>NUCLEOTIDE SEQUENCE [LARGE SCALE GENOMIC DNA]</scope>
    <source>
        <strain evidence="2 3">TET16</strain>
    </source>
</reference>